<reference evidence="2 3" key="1">
    <citation type="submission" date="2023-03" db="EMBL/GenBank/DDBJ databases">
        <title>High-quality genome of Scylla paramamosain provides insights in environmental adaptation.</title>
        <authorList>
            <person name="Zhang L."/>
        </authorList>
    </citation>
    <scope>NUCLEOTIDE SEQUENCE [LARGE SCALE GENOMIC DNA]</scope>
    <source>
        <strain evidence="2">LZ_2023a</strain>
        <tissue evidence="2">Muscle</tissue>
    </source>
</reference>
<organism evidence="2 3">
    <name type="scientific">Scylla paramamosain</name>
    <name type="common">Mud crab</name>
    <dbReference type="NCBI Taxonomy" id="85552"/>
    <lineage>
        <taxon>Eukaryota</taxon>
        <taxon>Metazoa</taxon>
        <taxon>Ecdysozoa</taxon>
        <taxon>Arthropoda</taxon>
        <taxon>Crustacea</taxon>
        <taxon>Multicrustacea</taxon>
        <taxon>Malacostraca</taxon>
        <taxon>Eumalacostraca</taxon>
        <taxon>Eucarida</taxon>
        <taxon>Decapoda</taxon>
        <taxon>Pleocyemata</taxon>
        <taxon>Brachyura</taxon>
        <taxon>Eubrachyura</taxon>
        <taxon>Portunoidea</taxon>
        <taxon>Portunidae</taxon>
        <taxon>Portuninae</taxon>
        <taxon>Scylla</taxon>
    </lineage>
</organism>
<accession>A0AAW0THH2</accession>
<keyword evidence="3" id="KW-1185">Reference proteome</keyword>
<evidence type="ECO:0000256" key="1">
    <source>
        <dbReference type="SAM" id="MobiDB-lite"/>
    </source>
</evidence>
<gene>
    <name evidence="2" type="ORF">O3P69_010567</name>
</gene>
<feature type="region of interest" description="Disordered" evidence="1">
    <location>
        <begin position="67"/>
        <end position="101"/>
    </location>
</feature>
<dbReference type="EMBL" id="JARAKH010000031">
    <property type="protein sequence ID" value="KAK8385877.1"/>
    <property type="molecule type" value="Genomic_DNA"/>
</dbReference>
<protein>
    <submittedName>
        <fullName evidence="2">Uncharacterized protein</fullName>
    </submittedName>
</protein>
<comment type="caution">
    <text evidence="2">The sequence shown here is derived from an EMBL/GenBank/DDBJ whole genome shotgun (WGS) entry which is preliminary data.</text>
</comment>
<evidence type="ECO:0000313" key="3">
    <source>
        <dbReference type="Proteomes" id="UP001487740"/>
    </source>
</evidence>
<dbReference type="AlphaFoldDB" id="A0AAW0THH2"/>
<feature type="compositionally biased region" description="Polar residues" evidence="1">
    <location>
        <begin position="77"/>
        <end position="95"/>
    </location>
</feature>
<proteinExistence type="predicted"/>
<evidence type="ECO:0000313" key="2">
    <source>
        <dbReference type="EMBL" id="KAK8385877.1"/>
    </source>
</evidence>
<sequence length="143" mass="15589">MRTCVLCAPGVEGQCRRERDESLGTDSKHCAGKMNTCETLIALGLLLLAHVRDYILGSDPKTLPFCQSGEEKKVSSPPVTSSHQQSSPVTTSHHQSLAVISGHHQSSAKSSSFHPSSLLFKYGVQWEEHPTPCPQHNCLWLPG</sequence>
<dbReference type="Proteomes" id="UP001487740">
    <property type="component" value="Unassembled WGS sequence"/>
</dbReference>
<name>A0AAW0THH2_SCYPA</name>